<feature type="compositionally biased region" description="Polar residues" evidence="1">
    <location>
        <begin position="23"/>
        <end position="35"/>
    </location>
</feature>
<comment type="caution">
    <text evidence="2">The sequence shown here is derived from an EMBL/GenBank/DDBJ whole genome shotgun (WGS) entry which is preliminary data.</text>
</comment>
<sequence>MNSVRLPAAEGVTRDERERDGNLLTQFGASQLSKV</sequence>
<proteinExistence type="predicted"/>
<protein>
    <submittedName>
        <fullName evidence="2">Uncharacterized protein</fullName>
    </submittedName>
</protein>
<dbReference type="AlphaFoldDB" id="A0A822Y0M1"/>
<evidence type="ECO:0000313" key="2">
    <source>
        <dbReference type="EMBL" id="DAD24796.1"/>
    </source>
</evidence>
<evidence type="ECO:0000256" key="1">
    <source>
        <dbReference type="SAM" id="MobiDB-lite"/>
    </source>
</evidence>
<organism evidence="2 3">
    <name type="scientific">Nelumbo nucifera</name>
    <name type="common">Sacred lotus</name>
    <dbReference type="NCBI Taxonomy" id="4432"/>
    <lineage>
        <taxon>Eukaryota</taxon>
        <taxon>Viridiplantae</taxon>
        <taxon>Streptophyta</taxon>
        <taxon>Embryophyta</taxon>
        <taxon>Tracheophyta</taxon>
        <taxon>Spermatophyta</taxon>
        <taxon>Magnoliopsida</taxon>
        <taxon>Proteales</taxon>
        <taxon>Nelumbonaceae</taxon>
        <taxon>Nelumbo</taxon>
    </lineage>
</organism>
<evidence type="ECO:0000313" key="3">
    <source>
        <dbReference type="Proteomes" id="UP000607653"/>
    </source>
</evidence>
<gene>
    <name evidence="2" type="ORF">HUJ06_026260</name>
</gene>
<dbReference type="Proteomes" id="UP000607653">
    <property type="component" value="Unassembled WGS sequence"/>
</dbReference>
<name>A0A822Y0M1_NELNU</name>
<dbReference type="EMBL" id="DUZY01000001">
    <property type="protein sequence ID" value="DAD24796.1"/>
    <property type="molecule type" value="Genomic_DNA"/>
</dbReference>
<feature type="compositionally biased region" description="Basic and acidic residues" evidence="1">
    <location>
        <begin position="12"/>
        <end position="21"/>
    </location>
</feature>
<feature type="region of interest" description="Disordered" evidence="1">
    <location>
        <begin position="1"/>
        <end position="35"/>
    </location>
</feature>
<accession>A0A822Y0M1</accession>
<reference evidence="2 3" key="1">
    <citation type="journal article" date="2020" name="Mol. Biol. Evol.">
        <title>Distinct Expression and Methylation Patterns for Genes with Different Fates following a Single Whole-Genome Duplication in Flowering Plants.</title>
        <authorList>
            <person name="Shi T."/>
            <person name="Rahmani R.S."/>
            <person name="Gugger P.F."/>
            <person name="Wang M."/>
            <person name="Li H."/>
            <person name="Zhang Y."/>
            <person name="Li Z."/>
            <person name="Wang Q."/>
            <person name="Van de Peer Y."/>
            <person name="Marchal K."/>
            <person name="Chen J."/>
        </authorList>
    </citation>
    <scope>NUCLEOTIDE SEQUENCE [LARGE SCALE GENOMIC DNA]</scope>
    <source>
        <tissue evidence="2">Leaf</tissue>
    </source>
</reference>
<keyword evidence="3" id="KW-1185">Reference proteome</keyword>